<accession>A0A3G5AHM9</accession>
<dbReference type="EMBL" id="MK072513">
    <property type="protein sequence ID" value="AYV86712.1"/>
    <property type="molecule type" value="Genomic_DNA"/>
</dbReference>
<reference evidence="1" key="1">
    <citation type="submission" date="2018-10" db="EMBL/GenBank/DDBJ databases">
        <title>Hidden diversity of soil giant viruses.</title>
        <authorList>
            <person name="Schulz F."/>
            <person name="Alteio L."/>
            <person name="Goudeau D."/>
            <person name="Ryan E.M."/>
            <person name="Malmstrom R.R."/>
            <person name="Blanchard J."/>
            <person name="Woyke T."/>
        </authorList>
    </citation>
    <scope>NUCLEOTIDE SEQUENCE</scope>
    <source>
        <strain evidence="1">SYV1</strain>
    </source>
</reference>
<organism evidence="1">
    <name type="scientific">Sylvanvirus sp</name>
    <dbReference type="NCBI Taxonomy" id="2487774"/>
    <lineage>
        <taxon>Viruses</taxon>
    </lineage>
</organism>
<proteinExistence type="predicted"/>
<name>A0A3G5AHM9_9VIRU</name>
<gene>
    <name evidence="1" type="ORF">Sylvanvirus7_10</name>
</gene>
<protein>
    <submittedName>
        <fullName evidence="1">Uncharacterized protein</fullName>
    </submittedName>
</protein>
<sequence length="202" mass="23625">MANLSQACTIFLDVQYLQQTKELLDLKAAISRELFLDNLQSLLDWVNEDIVKCGCERCSDFIGGNYPKHDNYFEEHNKWGPLSLETNPVEDIKGCLLFKWFKSTCEEFKVIVPRDEQDNPSLHLRSFKLTTCLGEGVLNLGLGDFDQSWRQRIKRLPYATQVNTVYRMLYAMTVNEKKRVYPDVEMISFTDWFRVKNHSLLP</sequence>
<evidence type="ECO:0000313" key="1">
    <source>
        <dbReference type="EMBL" id="AYV86712.1"/>
    </source>
</evidence>